<sequence length="112" mass="12774">MALQYVIVYTCVIILAYNMFRGLVEEAHPLDHGELDRETDDEDWETDEDDSDDEDDDDDESGMYPHSWESRLGYFGAIYNISIISDVKSFFSNGNASDIGSHSYISNANKFL</sequence>
<proteinExistence type="predicted"/>
<organism evidence="3 4">
    <name type="scientific">Fusarium anthophilum</name>
    <dbReference type="NCBI Taxonomy" id="48485"/>
    <lineage>
        <taxon>Eukaryota</taxon>
        <taxon>Fungi</taxon>
        <taxon>Dikarya</taxon>
        <taxon>Ascomycota</taxon>
        <taxon>Pezizomycotina</taxon>
        <taxon>Sordariomycetes</taxon>
        <taxon>Hypocreomycetidae</taxon>
        <taxon>Hypocreales</taxon>
        <taxon>Nectriaceae</taxon>
        <taxon>Fusarium</taxon>
        <taxon>Fusarium fujikuroi species complex</taxon>
    </lineage>
</organism>
<dbReference type="Proteomes" id="UP000573603">
    <property type="component" value="Unassembled WGS sequence"/>
</dbReference>
<reference evidence="3 4" key="1">
    <citation type="journal article" date="2020" name="BMC Genomics">
        <title>Correction to: Identification and distribution of gene clusters required for synthesis of sphingolipid metabolism inhibitors in diverse species of the filamentous fungus Fusarium.</title>
        <authorList>
            <person name="Kim H.S."/>
            <person name="Lohmar J.M."/>
            <person name="Busman M."/>
            <person name="Brown D.W."/>
            <person name="Naumann T.A."/>
            <person name="Divon H.H."/>
            <person name="Lysoe E."/>
            <person name="Uhlig S."/>
            <person name="Proctor R.H."/>
        </authorList>
    </citation>
    <scope>NUCLEOTIDE SEQUENCE [LARGE SCALE GENOMIC DNA]</scope>
    <source>
        <strain evidence="3 4">NRRL 25214</strain>
    </source>
</reference>
<keyword evidence="2" id="KW-0812">Transmembrane</keyword>
<dbReference type="AlphaFoldDB" id="A0A8H4ZUQ5"/>
<comment type="caution">
    <text evidence="3">The sequence shown here is derived from an EMBL/GenBank/DDBJ whole genome shotgun (WGS) entry which is preliminary data.</text>
</comment>
<evidence type="ECO:0000313" key="3">
    <source>
        <dbReference type="EMBL" id="KAF5252790.1"/>
    </source>
</evidence>
<name>A0A8H4ZUQ5_9HYPO</name>
<accession>A0A8H4ZUQ5</accession>
<keyword evidence="2" id="KW-1133">Transmembrane helix</keyword>
<dbReference type="EMBL" id="JABEVY010000050">
    <property type="protein sequence ID" value="KAF5252790.1"/>
    <property type="molecule type" value="Genomic_DNA"/>
</dbReference>
<gene>
    <name evidence="3" type="ORF">FANTH_2114</name>
</gene>
<evidence type="ECO:0000256" key="1">
    <source>
        <dbReference type="SAM" id="MobiDB-lite"/>
    </source>
</evidence>
<protein>
    <submittedName>
        <fullName evidence="3">Uncharacterized protein</fullName>
    </submittedName>
</protein>
<evidence type="ECO:0000313" key="4">
    <source>
        <dbReference type="Proteomes" id="UP000573603"/>
    </source>
</evidence>
<keyword evidence="2" id="KW-0472">Membrane</keyword>
<feature type="region of interest" description="Disordered" evidence="1">
    <location>
        <begin position="31"/>
        <end position="66"/>
    </location>
</feature>
<feature type="compositionally biased region" description="Acidic residues" evidence="1">
    <location>
        <begin position="37"/>
        <end position="61"/>
    </location>
</feature>
<keyword evidence="4" id="KW-1185">Reference proteome</keyword>
<evidence type="ECO:0000256" key="2">
    <source>
        <dbReference type="SAM" id="Phobius"/>
    </source>
</evidence>
<feature type="transmembrane region" description="Helical" evidence="2">
    <location>
        <begin position="6"/>
        <end position="24"/>
    </location>
</feature>